<evidence type="ECO:0000313" key="2">
    <source>
        <dbReference type="EMBL" id="GMA20592.1"/>
    </source>
</evidence>
<name>A0ABQ6HQG9_9MICO</name>
<dbReference type="Pfam" id="PF00550">
    <property type="entry name" value="PP-binding"/>
    <property type="match status" value="1"/>
</dbReference>
<dbReference type="InterPro" id="IPR036736">
    <property type="entry name" value="ACP-like_sf"/>
</dbReference>
<sequence>MSTIDTVRTIVESQAGLSVPAAELTEDQDLFEAGMTSHKSVSVMMTLEDEFDLEFPAELLTKSTFTSLRSITDAVDSLA</sequence>
<protein>
    <submittedName>
        <fullName evidence="2">Aminoacyl carrier protein</fullName>
    </submittedName>
</protein>
<dbReference type="RefSeq" id="WP_241444102.1">
    <property type="nucleotide sequence ID" value="NZ_BSUJ01000001.1"/>
</dbReference>
<organism evidence="2 3">
    <name type="scientific">Arsenicicoccus piscis</name>
    <dbReference type="NCBI Taxonomy" id="673954"/>
    <lineage>
        <taxon>Bacteria</taxon>
        <taxon>Bacillati</taxon>
        <taxon>Actinomycetota</taxon>
        <taxon>Actinomycetes</taxon>
        <taxon>Micrococcales</taxon>
        <taxon>Intrasporangiaceae</taxon>
        <taxon>Arsenicicoccus</taxon>
    </lineage>
</organism>
<evidence type="ECO:0000259" key="1">
    <source>
        <dbReference type="PROSITE" id="PS50075"/>
    </source>
</evidence>
<proteinExistence type="predicted"/>
<dbReference type="NCBIfam" id="NF005480">
    <property type="entry name" value="PRK07081.1"/>
    <property type="match status" value="1"/>
</dbReference>
<dbReference type="PROSITE" id="PS50075">
    <property type="entry name" value="CARRIER"/>
    <property type="match status" value="1"/>
</dbReference>
<reference evidence="3" key="1">
    <citation type="journal article" date="2019" name="Int. J. Syst. Evol. Microbiol.">
        <title>The Global Catalogue of Microorganisms (GCM) 10K type strain sequencing project: providing services to taxonomists for standard genome sequencing and annotation.</title>
        <authorList>
            <consortium name="The Broad Institute Genomics Platform"/>
            <consortium name="The Broad Institute Genome Sequencing Center for Infectious Disease"/>
            <person name="Wu L."/>
            <person name="Ma J."/>
        </authorList>
    </citation>
    <scope>NUCLEOTIDE SEQUENCE [LARGE SCALE GENOMIC DNA]</scope>
    <source>
        <strain evidence="3">NBRC 105830</strain>
    </source>
</reference>
<feature type="domain" description="Carrier" evidence="1">
    <location>
        <begin position="1"/>
        <end position="79"/>
    </location>
</feature>
<dbReference type="Gene3D" id="1.10.1200.10">
    <property type="entry name" value="ACP-like"/>
    <property type="match status" value="1"/>
</dbReference>
<evidence type="ECO:0000313" key="3">
    <source>
        <dbReference type="Proteomes" id="UP001157109"/>
    </source>
</evidence>
<dbReference type="SUPFAM" id="SSF47336">
    <property type="entry name" value="ACP-like"/>
    <property type="match status" value="1"/>
</dbReference>
<dbReference type="Proteomes" id="UP001157109">
    <property type="component" value="Unassembled WGS sequence"/>
</dbReference>
<dbReference type="EMBL" id="BSUJ01000001">
    <property type="protein sequence ID" value="GMA20592.1"/>
    <property type="molecule type" value="Genomic_DNA"/>
</dbReference>
<accession>A0ABQ6HQG9</accession>
<comment type="caution">
    <text evidence="2">The sequence shown here is derived from an EMBL/GenBank/DDBJ whole genome shotgun (WGS) entry which is preliminary data.</text>
</comment>
<gene>
    <name evidence="2" type="ORF">GCM10025862_26130</name>
</gene>
<dbReference type="InterPro" id="IPR009081">
    <property type="entry name" value="PP-bd_ACP"/>
</dbReference>
<keyword evidence="3" id="KW-1185">Reference proteome</keyword>